<protein>
    <submittedName>
        <fullName evidence="1">Uncharacterized protein</fullName>
    </submittedName>
</protein>
<dbReference type="AlphaFoldDB" id="A0AAN8TXQ8"/>
<name>A0AAN8TXQ8_SOLBU</name>
<sequence>MASEMEKNREKVQKLALQLSSTFQLREIKDSWEVIREQIDPHFKSSSALLNQFASGIPAAERTLLDCGYGGEIMCSGVPCYNKGISLVHAQLTDKIKWRLLDVLHENLRDPNLQIQGDIAALKSFMPAYLAALEVSPNEKQYSCLVDWRSKLGKPKHILKFINKLCNTINMERQQAQLLRISLGGNIASNASLQFQHGLAMKIILESKVGLLILAAF</sequence>
<gene>
    <name evidence="1" type="ORF">RDI58_006909</name>
</gene>
<dbReference type="EMBL" id="JBANQN010000003">
    <property type="protein sequence ID" value="KAK6793456.1"/>
    <property type="molecule type" value="Genomic_DNA"/>
</dbReference>
<organism evidence="1 2">
    <name type="scientific">Solanum bulbocastanum</name>
    <name type="common">Wild potato</name>
    <dbReference type="NCBI Taxonomy" id="147425"/>
    <lineage>
        <taxon>Eukaryota</taxon>
        <taxon>Viridiplantae</taxon>
        <taxon>Streptophyta</taxon>
        <taxon>Embryophyta</taxon>
        <taxon>Tracheophyta</taxon>
        <taxon>Spermatophyta</taxon>
        <taxon>Magnoliopsida</taxon>
        <taxon>eudicotyledons</taxon>
        <taxon>Gunneridae</taxon>
        <taxon>Pentapetalae</taxon>
        <taxon>asterids</taxon>
        <taxon>lamiids</taxon>
        <taxon>Solanales</taxon>
        <taxon>Solanaceae</taxon>
        <taxon>Solanoideae</taxon>
        <taxon>Solaneae</taxon>
        <taxon>Solanum</taxon>
    </lineage>
</organism>
<comment type="caution">
    <text evidence="1">The sequence shown here is derived from an EMBL/GenBank/DDBJ whole genome shotgun (WGS) entry which is preliminary data.</text>
</comment>
<accession>A0AAN8TXQ8</accession>
<dbReference type="Proteomes" id="UP001371456">
    <property type="component" value="Unassembled WGS sequence"/>
</dbReference>
<reference evidence="1 2" key="1">
    <citation type="submission" date="2024-02" db="EMBL/GenBank/DDBJ databases">
        <title>de novo genome assembly of Solanum bulbocastanum strain 11H21.</title>
        <authorList>
            <person name="Hosaka A.J."/>
        </authorList>
    </citation>
    <scope>NUCLEOTIDE SEQUENCE [LARGE SCALE GENOMIC DNA]</scope>
    <source>
        <tissue evidence="1">Young leaves</tissue>
    </source>
</reference>
<evidence type="ECO:0000313" key="2">
    <source>
        <dbReference type="Proteomes" id="UP001371456"/>
    </source>
</evidence>
<proteinExistence type="predicted"/>
<evidence type="ECO:0000313" key="1">
    <source>
        <dbReference type="EMBL" id="KAK6793456.1"/>
    </source>
</evidence>
<keyword evidence="2" id="KW-1185">Reference proteome</keyword>